<dbReference type="PANTHER" id="PTHR10625">
    <property type="entry name" value="HISTONE DEACETYLASE HDAC1-RELATED"/>
    <property type="match status" value="1"/>
</dbReference>
<dbReference type="InterPro" id="IPR000286">
    <property type="entry name" value="HDACs"/>
</dbReference>
<dbReference type="EMBL" id="JBJQOH010000001">
    <property type="protein sequence ID" value="KAL3700869.1"/>
    <property type="molecule type" value="Genomic_DNA"/>
</dbReference>
<evidence type="ECO:0000259" key="1">
    <source>
        <dbReference type="Pfam" id="PF00850"/>
    </source>
</evidence>
<comment type="caution">
    <text evidence="2">The sequence shown here is derived from an EMBL/GenBank/DDBJ whole genome shotgun (WGS) entry which is preliminary data.</text>
</comment>
<gene>
    <name evidence="2" type="ORF">R1sor_018891</name>
</gene>
<dbReference type="AlphaFoldDB" id="A0ABD3ICP8"/>
<protein>
    <recommendedName>
        <fullName evidence="1">Histone deacetylase domain-containing protein</fullName>
    </recommendedName>
</protein>
<dbReference type="InterPro" id="IPR023801">
    <property type="entry name" value="His_deacetylse_dom"/>
</dbReference>
<dbReference type="Gene3D" id="3.40.800.20">
    <property type="entry name" value="Histone deacetylase domain"/>
    <property type="match status" value="1"/>
</dbReference>
<proteinExistence type="predicted"/>
<evidence type="ECO:0000313" key="2">
    <source>
        <dbReference type="EMBL" id="KAL3700869.1"/>
    </source>
</evidence>
<dbReference type="InterPro" id="IPR023696">
    <property type="entry name" value="Ureohydrolase_dom_sf"/>
</dbReference>
<name>A0ABD3ICP8_9MARC</name>
<keyword evidence="3" id="KW-1185">Reference proteome</keyword>
<reference evidence="2 3" key="1">
    <citation type="submission" date="2024-09" db="EMBL/GenBank/DDBJ databases">
        <title>Chromosome-scale assembly of Riccia sorocarpa.</title>
        <authorList>
            <person name="Paukszto L."/>
        </authorList>
    </citation>
    <scope>NUCLEOTIDE SEQUENCE [LARGE SCALE GENOMIC DNA]</scope>
    <source>
        <strain evidence="2">LP-2024</strain>
        <tissue evidence="2">Aerial parts of the thallus</tissue>
    </source>
</reference>
<evidence type="ECO:0000313" key="3">
    <source>
        <dbReference type="Proteomes" id="UP001633002"/>
    </source>
</evidence>
<dbReference type="PRINTS" id="PR01270">
    <property type="entry name" value="HDASUPER"/>
</dbReference>
<dbReference type="CDD" id="cd09992">
    <property type="entry name" value="HDAC_classII"/>
    <property type="match status" value="1"/>
</dbReference>
<dbReference type="Proteomes" id="UP001633002">
    <property type="component" value="Unassembled WGS sequence"/>
</dbReference>
<dbReference type="SUPFAM" id="SSF52768">
    <property type="entry name" value="Arginase/deacetylase"/>
    <property type="match status" value="1"/>
</dbReference>
<dbReference type="PANTHER" id="PTHR10625:SF11">
    <property type="entry name" value="HISTONE DEACETYLASE 14, CHLOROPLASTIC"/>
    <property type="match status" value="1"/>
</dbReference>
<dbReference type="Pfam" id="PF00850">
    <property type="entry name" value="Hist_deacetyl"/>
    <property type="match status" value="1"/>
</dbReference>
<accession>A0ABD3ICP8</accession>
<feature type="domain" description="Histone deacetylase" evidence="1">
    <location>
        <begin position="120"/>
        <end position="424"/>
    </location>
</feature>
<dbReference type="InterPro" id="IPR037138">
    <property type="entry name" value="His_deacetylse_dom_sf"/>
</dbReference>
<organism evidence="2 3">
    <name type="scientific">Riccia sorocarpa</name>
    <dbReference type="NCBI Taxonomy" id="122646"/>
    <lineage>
        <taxon>Eukaryota</taxon>
        <taxon>Viridiplantae</taxon>
        <taxon>Streptophyta</taxon>
        <taxon>Embryophyta</taxon>
        <taxon>Marchantiophyta</taxon>
        <taxon>Marchantiopsida</taxon>
        <taxon>Marchantiidae</taxon>
        <taxon>Marchantiales</taxon>
        <taxon>Ricciaceae</taxon>
        <taxon>Riccia</taxon>
    </lineage>
</organism>
<sequence length="463" mass="49900">MAAARGVVMKASASPCLTLRPGLLRQRLVPSFGIPEKEFGSALSERSYSMPSLSSVSARWGDGGSNSSYNSGSIFDSPNLSPLSGQSRAKRELLVPLPTLVDSKVIFSAAPAFGHNKEGHPECKARVSSIMKALDQAGFADESRSRDFLHLDVKNMASVEEVAAVHNMSYVKGLKKIMEKAREEKLLILDTTGPTYATENTYREAMFGAGASLAVLDHVVAASRETSTPPVGFALVRPPGHHAIPTRPMGFCVFGNVAVAARHAQRVHGLQRVFIIDFDVHHGNGTNDMFYEDPNVYYLSTHQVGGFPGTGKVDEVGEGRGEGTTLNLPLPGGSGDEAMGAVFDEVIVPAAQRFRPDIILVSAGYDAHYLDELAGLQFTCGTYYRLASQIKQLAGDLCAGRCCFFLEGGYDLKALSNSVVETFRAFAGEKSLANRLDNPAVIYDEPSILVRRAIDEIRSIHSL</sequence>